<feature type="transmembrane region" description="Helical" evidence="7">
    <location>
        <begin position="146"/>
        <end position="165"/>
    </location>
</feature>
<dbReference type="InterPro" id="IPR017039">
    <property type="entry name" value="Virul_fac_BrkB"/>
</dbReference>
<feature type="transmembrane region" description="Helical" evidence="7">
    <location>
        <begin position="109"/>
        <end position="134"/>
    </location>
</feature>
<feature type="compositionally biased region" description="Basic and acidic residues" evidence="6">
    <location>
        <begin position="342"/>
        <end position="353"/>
    </location>
</feature>
<dbReference type="PATRIC" id="fig|889378.3.peg.632"/>
<accession>H9UGT0</accession>
<dbReference type="EMBL" id="CP003282">
    <property type="protein sequence ID" value="AFG36723.1"/>
    <property type="molecule type" value="Genomic_DNA"/>
</dbReference>
<dbReference type="PANTHER" id="PTHR30213:SF0">
    <property type="entry name" value="UPF0761 MEMBRANE PROTEIN YIHY"/>
    <property type="match status" value="1"/>
</dbReference>
<evidence type="ECO:0000256" key="6">
    <source>
        <dbReference type="SAM" id="MobiDB-lite"/>
    </source>
</evidence>
<proteinExistence type="predicted"/>
<keyword evidence="4 7" id="KW-1133">Transmembrane helix</keyword>
<dbReference type="STRING" id="889378.Spiaf_0623"/>
<feature type="transmembrane region" description="Helical" evidence="7">
    <location>
        <begin position="41"/>
        <end position="64"/>
    </location>
</feature>
<feature type="transmembrane region" description="Helical" evidence="7">
    <location>
        <begin position="213"/>
        <end position="230"/>
    </location>
</feature>
<keyword evidence="9" id="KW-1185">Reference proteome</keyword>
<organism evidence="8 9">
    <name type="scientific">Spirochaeta africana (strain ATCC 700263 / DSM 8902 / Z-7692)</name>
    <dbReference type="NCBI Taxonomy" id="889378"/>
    <lineage>
        <taxon>Bacteria</taxon>
        <taxon>Pseudomonadati</taxon>
        <taxon>Spirochaetota</taxon>
        <taxon>Spirochaetia</taxon>
        <taxon>Spirochaetales</taxon>
        <taxon>Spirochaetaceae</taxon>
        <taxon>Spirochaeta</taxon>
    </lineage>
</organism>
<name>H9UGT0_SPIAZ</name>
<feature type="region of interest" description="Disordered" evidence="6">
    <location>
        <begin position="311"/>
        <end position="353"/>
    </location>
</feature>
<evidence type="ECO:0000256" key="1">
    <source>
        <dbReference type="ARBA" id="ARBA00004651"/>
    </source>
</evidence>
<dbReference type="AlphaFoldDB" id="H9UGT0"/>
<dbReference type="eggNOG" id="ENOG502ZU8Q">
    <property type="taxonomic scope" value="Bacteria"/>
</dbReference>
<keyword evidence="3 7" id="KW-0812">Transmembrane</keyword>
<dbReference type="KEGG" id="sfc:Spiaf_0623"/>
<feature type="compositionally biased region" description="Low complexity" evidence="6">
    <location>
        <begin position="321"/>
        <end position="341"/>
    </location>
</feature>
<dbReference type="GO" id="GO:0005886">
    <property type="term" value="C:plasma membrane"/>
    <property type="evidence" value="ECO:0007669"/>
    <property type="project" value="UniProtKB-SubCell"/>
</dbReference>
<feature type="transmembrane region" description="Helical" evidence="7">
    <location>
        <begin position="185"/>
        <end position="206"/>
    </location>
</feature>
<protein>
    <submittedName>
        <fullName evidence="8">Putative membrane protein</fullName>
    </submittedName>
</protein>
<dbReference type="PANTHER" id="PTHR30213">
    <property type="entry name" value="INNER MEMBRANE PROTEIN YHJD"/>
    <property type="match status" value="1"/>
</dbReference>
<evidence type="ECO:0000313" key="9">
    <source>
        <dbReference type="Proteomes" id="UP000007383"/>
    </source>
</evidence>
<reference evidence="9" key="1">
    <citation type="journal article" date="2013" name="Stand. Genomic Sci.">
        <title>Complete genome sequence of the halophilic bacterium Spirochaeta africana type strain (Z-7692(T)) from the alkaline Lake Magadi in the East African Rift.</title>
        <authorList>
            <person name="Liolos K."/>
            <person name="Abt B."/>
            <person name="Scheuner C."/>
            <person name="Teshima H."/>
            <person name="Held B."/>
            <person name="Lapidus A."/>
            <person name="Nolan M."/>
            <person name="Lucas S."/>
            <person name="Deshpande S."/>
            <person name="Cheng J.F."/>
            <person name="Tapia R."/>
            <person name="Goodwin L.A."/>
            <person name="Pitluck S."/>
            <person name="Pagani I."/>
            <person name="Ivanova N."/>
            <person name="Mavromatis K."/>
            <person name="Mikhailova N."/>
            <person name="Huntemann M."/>
            <person name="Pati A."/>
            <person name="Chen A."/>
            <person name="Palaniappan K."/>
            <person name="Land M."/>
            <person name="Rohde M."/>
            <person name="Tindall B.J."/>
            <person name="Detter J.C."/>
            <person name="Goker M."/>
            <person name="Bristow J."/>
            <person name="Eisen J.A."/>
            <person name="Markowitz V."/>
            <person name="Hugenholtz P."/>
            <person name="Woyke T."/>
            <person name="Klenk H.P."/>
            <person name="Kyrpides N.C."/>
        </authorList>
    </citation>
    <scope>NUCLEOTIDE SEQUENCE</scope>
    <source>
        <strain evidence="9">ATCC 700263 / DSM 8902 / Z-7692</strain>
    </source>
</reference>
<sequence length="353" mass="38905">MRQALRAYFTREKLDELLHLRERWRHRLRFFRIYTDNNGALLAKGIAFSLLFGSIPLLLLLVSLRSVFFFPEFSAILEGQILDFLPDDIKYQVMNVILGSEYRFSSLDVVTIGALLFAVNSLFTDLGTGMATMLDAPIVKNWLHRLIAIPLMLAFLLLFYLASVLTPGLNLVRQFFVVAPGVSRLVSRLISIGIYTFIMTGLYYLFSGRHLRFIPTVVIGALSAVVWQGLNILGSYIVFGLGSRLLLLGAVASLMIILFYMRVLADIFLMSSVLVRIYAIPQGIAESEAALEHRWSPVRLWRYLTAGVGPSDEAEEGDGAAGKPQAEAEAAGGAGETGADADGCRADTDSSAP</sequence>
<evidence type="ECO:0000313" key="8">
    <source>
        <dbReference type="EMBL" id="AFG36723.1"/>
    </source>
</evidence>
<evidence type="ECO:0000256" key="2">
    <source>
        <dbReference type="ARBA" id="ARBA00022475"/>
    </source>
</evidence>
<feature type="transmembrane region" description="Helical" evidence="7">
    <location>
        <begin position="236"/>
        <end position="261"/>
    </location>
</feature>
<comment type="subcellular location">
    <subcellularLocation>
        <location evidence="1">Cell membrane</location>
        <topology evidence="1">Multi-pass membrane protein</topology>
    </subcellularLocation>
</comment>
<dbReference type="OrthoDB" id="977385at2"/>
<gene>
    <name evidence="8" type="ordered locus">Spiaf_0623</name>
</gene>
<keyword evidence="2" id="KW-1003">Cell membrane</keyword>
<dbReference type="RefSeq" id="WP_014454720.1">
    <property type="nucleotide sequence ID" value="NC_017098.1"/>
</dbReference>
<dbReference type="Proteomes" id="UP000007383">
    <property type="component" value="Chromosome"/>
</dbReference>
<evidence type="ECO:0000256" key="7">
    <source>
        <dbReference type="SAM" id="Phobius"/>
    </source>
</evidence>
<dbReference type="HOGENOM" id="CLU_785048_0_0_12"/>
<dbReference type="Pfam" id="PF03631">
    <property type="entry name" value="Virul_fac_BrkB"/>
    <property type="match status" value="1"/>
</dbReference>
<evidence type="ECO:0000256" key="3">
    <source>
        <dbReference type="ARBA" id="ARBA00022692"/>
    </source>
</evidence>
<keyword evidence="5 7" id="KW-0472">Membrane</keyword>
<evidence type="ECO:0000256" key="5">
    <source>
        <dbReference type="ARBA" id="ARBA00023136"/>
    </source>
</evidence>
<evidence type="ECO:0000256" key="4">
    <source>
        <dbReference type="ARBA" id="ARBA00022989"/>
    </source>
</evidence>